<dbReference type="GO" id="GO:0003676">
    <property type="term" value="F:nucleic acid binding"/>
    <property type="evidence" value="ECO:0007669"/>
    <property type="project" value="InterPro"/>
</dbReference>
<reference evidence="2 3" key="1">
    <citation type="journal article" date="2018" name="Front. Plant Sci.">
        <title>Red Clover (Trifolium pratense) and Zigzag Clover (T. medium) - A Picture of Genomic Similarities and Differences.</title>
        <authorList>
            <person name="Dluhosova J."/>
            <person name="Istvanek J."/>
            <person name="Nedelnik J."/>
            <person name="Repkova J."/>
        </authorList>
    </citation>
    <scope>NUCLEOTIDE SEQUENCE [LARGE SCALE GENOMIC DNA]</scope>
    <source>
        <strain evidence="3">cv. 10/8</strain>
        <tissue evidence="2">Leaf</tissue>
    </source>
</reference>
<evidence type="ECO:0000313" key="3">
    <source>
        <dbReference type="Proteomes" id="UP000265520"/>
    </source>
</evidence>
<dbReference type="Proteomes" id="UP000265520">
    <property type="component" value="Unassembled WGS sequence"/>
</dbReference>
<dbReference type="PANTHER" id="PTHR47723:SF13">
    <property type="entry name" value="PUTATIVE-RELATED"/>
    <property type="match status" value="1"/>
</dbReference>
<proteinExistence type="predicted"/>
<sequence length="111" mass="12673">MDLAGYNGLIRGSDGRWLMEFTHKIGDHDALHVEMWNIYTGMQLAKSKGFTRLVVESDTKLLVDMVTGSCKLNRKTSILIRRIRDLTNLQWRCGMFVLNTLDVKAIEALIC</sequence>
<dbReference type="AlphaFoldDB" id="A0A392M4Y3"/>
<name>A0A392M4Y3_9FABA</name>
<gene>
    <name evidence="2" type="ORF">A2U01_0002601</name>
</gene>
<protein>
    <submittedName>
        <fullName evidence="2">Ribonuclease H protein</fullName>
    </submittedName>
</protein>
<dbReference type="InterPro" id="IPR036397">
    <property type="entry name" value="RNaseH_sf"/>
</dbReference>
<dbReference type="InterPro" id="IPR012337">
    <property type="entry name" value="RNaseH-like_sf"/>
</dbReference>
<dbReference type="PANTHER" id="PTHR47723">
    <property type="entry name" value="OS05G0353850 PROTEIN"/>
    <property type="match status" value="1"/>
</dbReference>
<evidence type="ECO:0000259" key="1">
    <source>
        <dbReference type="Pfam" id="PF13456"/>
    </source>
</evidence>
<dbReference type="CDD" id="cd06222">
    <property type="entry name" value="RNase_H_like"/>
    <property type="match status" value="1"/>
</dbReference>
<dbReference type="SUPFAM" id="SSF53098">
    <property type="entry name" value="Ribonuclease H-like"/>
    <property type="match status" value="1"/>
</dbReference>
<dbReference type="Gene3D" id="3.30.420.10">
    <property type="entry name" value="Ribonuclease H-like superfamily/Ribonuclease H"/>
    <property type="match status" value="1"/>
</dbReference>
<dbReference type="InterPro" id="IPR002156">
    <property type="entry name" value="RNaseH_domain"/>
</dbReference>
<dbReference type="EMBL" id="LXQA010002799">
    <property type="protein sequence ID" value="MCH81808.1"/>
    <property type="molecule type" value="Genomic_DNA"/>
</dbReference>
<feature type="domain" description="RNase H type-1" evidence="1">
    <location>
        <begin position="3"/>
        <end position="93"/>
    </location>
</feature>
<dbReference type="Pfam" id="PF13456">
    <property type="entry name" value="RVT_3"/>
    <property type="match status" value="1"/>
</dbReference>
<comment type="caution">
    <text evidence="2">The sequence shown here is derived from an EMBL/GenBank/DDBJ whole genome shotgun (WGS) entry which is preliminary data.</text>
</comment>
<organism evidence="2 3">
    <name type="scientific">Trifolium medium</name>
    <dbReference type="NCBI Taxonomy" id="97028"/>
    <lineage>
        <taxon>Eukaryota</taxon>
        <taxon>Viridiplantae</taxon>
        <taxon>Streptophyta</taxon>
        <taxon>Embryophyta</taxon>
        <taxon>Tracheophyta</taxon>
        <taxon>Spermatophyta</taxon>
        <taxon>Magnoliopsida</taxon>
        <taxon>eudicotyledons</taxon>
        <taxon>Gunneridae</taxon>
        <taxon>Pentapetalae</taxon>
        <taxon>rosids</taxon>
        <taxon>fabids</taxon>
        <taxon>Fabales</taxon>
        <taxon>Fabaceae</taxon>
        <taxon>Papilionoideae</taxon>
        <taxon>50 kb inversion clade</taxon>
        <taxon>NPAAA clade</taxon>
        <taxon>Hologalegina</taxon>
        <taxon>IRL clade</taxon>
        <taxon>Trifolieae</taxon>
        <taxon>Trifolium</taxon>
    </lineage>
</organism>
<dbReference type="GO" id="GO:0004523">
    <property type="term" value="F:RNA-DNA hybrid ribonuclease activity"/>
    <property type="evidence" value="ECO:0007669"/>
    <property type="project" value="InterPro"/>
</dbReference>
<dbReference type="InterPro" id="IPR053151">
    <property type="entry name" value="RNase_H-like"/>
</dbReference>
<dbReference type="InterPro" id="IPR044730">
    <property type="entry name" value="RNase_H-like_dom_plant"/>
</dbReference>
<accession>A0A392M4Y3</accession>
<evidence type="ECO:0000313" key="2">
    <source>
        <dbReference type="EMBL" id="MCH81808.1"/>
    </source>
</evidence>
<keyword evidence="3" id="KW-1185">Reference proteome</keyword>